<evidence type="ECO:0000313" key="1">
    <source>
        <dbReference type="EMBL" id="OBR65604.1"/>
    </source>
</evidence>
<reference evidence="1 2" key="1">
    <citation type="submission" date="2016-05" db="EMBL/GenBank/DDBJ databases">
        <title>Paenibacillus oryzae. sp. nov., isolated from the rice root.</title>
        <authorList>
            <person name="Zhang J."/>
            <person name="Zhang X."/>
        </authorList>
    </citation>
    <scope>NUCLEOTIDE SEQUENCE [LARGE SCALE GENOMIC DNA]</scope>
    <source>
        <strain evidence="1 2">1DrF-4</strain>
    </source>
</reference>
<name>A0A1A5YJ31_9BACL</name>
<proteinExistence type="predicted"/>
<comment type="caution">
    <text evidence="1">The sequence shown here is derived from an EMBL/GenBank/DDBJ whole genome shotgun (WGS) entry which is preliminary data.</text>
</comment>
<evidence type="ECO:0000313" key="2">
    <source>
        <dbReference type="Proteomes" id="UP000092024"/>
    </source>
</evidence>
<dbReference type="EMBL" id="LYPA01000054">
    <property type="protein sequence ID" value="OBR65604.1"/>
    <property type="molecule type" value="Genomic_DNA"/>
</dbReference>
<dbReference type="Proteomes" id="UP000092024">
    <property type="component" value="Unassembled WGS sequence"/>
</dbReference>
<keyword evidence="2" id="KW-1185">Reference proteome</keyword>
<sequence length="94" mass="10771">MAQKSWNESPPAVLMEENVRFVLQNKTLAARKSVFCTIPRTKQGAGRTEISILYDSSYKTKGWPHGNRYFVRFLVQNKGQAARKSAFCTFPRTK</sequence>
<organism evidence="1 2">
    <name type="scientific">Paenibacillus oryzae</name>
    <dbReference type="NCBI Taxonomy" id="1844972"/>
    <lineage>
        <taxon>Bacteria</taxon>
        <taxon>Bacillati</taxon>
        <taxon>Bacillota</taxon>
        <taxon>Bacilli</taxon>
        <taxon>Bacillales</taxon>
        <taxon>Paenibacillaceae</taxon>
        <taxon>Paenibacillus</taxon>
    </lineage>
</organism>
<protein>
    <submittedName>
        <fullName evidence="1">Uncharacterized protein</fullName>
    </submittedName>
</protein>
<gene>
    <name evidence="1" type="ORF">A7K91_13540</name>
</gene>
<accession>A0A1A5YJ31</accession>
<dbReference type="AlphaFoldDB" id="A0A1A5YJ31"/>